<evidence type="ECO:0000313" key="1">
    <source>
        <dbReference type="EMBL" id="MCC2120222.1"/>
    </source>
</evidence>
<dbReference type="InterPro" id="IPR036890">
    <property type="entry name" value="HATPase_C_sf"/>
</dbReference>
<accession>A0AAE2ZZB2</accession>
<evidence type="ECO:0000313" key="2">
    <source>
        <dbReference type="Proteomes" id="UP001197795"/>
    </source>
</evidence>
<dbReference type="SUPFAM" id="SSF55874">
    <property type="entry name" value="ATPase domain of HSP90 chaperone/DNA topoisomerase II/histidine kinase"/>
    <property type="match status" value="1"/>
</dbReference>
<comment type="caution">
    <text evidence="1">The sequence shown here is derived from an EMBL/GenBank/DDBJ whole genome shotgun (WGS) entry which is preliminary data.</text>
</comment>
<dbReference type="AlphaFoldDB" id="A0AAE2ZZB2"/>
<dbReference type="RefSeq" id="WP_118502116.1">
    <property type="nucleotide sequence ID" value="NZ_JAJEPV010000028.1"/>
</dbReference>
<protein>
    <submittedName>
        <fullName evidence="1">ATP-binding protein</fullName>
    </submittedName>
</protein>
<gene>
    <name evidence="1" type="ORF">LKD75_11620</name>
</gene>
<dbReference type="Gene3D" id="3.30.565.10">
    <property type="entry name" value="Histidine kinase-like ATPase, C-terminal domain"/>
    <property type="match status" value="1"/>
</dbReference>
<keyword evidence="1" id="KW-0067">ATP-binding</keyword>
<dbReference type="EMBL" id="JAJEPV010000028">
    <property type="protein sequence ID" value="MCC2120222.1"/>
    <property type="molecule type" value="Genomic_DNA"/>
</dbReference>
<dbReference type="Pfam" id="PF13589">
    <property type="entry name" value="HATPase_c_3"/>
    <property type="match status" value="1"/>
</dbReference>
<dbReference type="Proteomes" id="UP001197795">
    <property type="component" value="Unassembled WGS sequence"/>
</dbReference>
<organism evidence="1 2">
    <name type="scientific">Waltera acetigignens</name>
    <dbReference type="NCBI Taxonomy" id="2981769"/>
    <lineage>
        <taxon>Bacteria</taxon>
        <taxon>Bacillati</taxon>
        <taxon>Bacillota</taxon>
        <taxon>Clostridia</taxon>
        <taxon>Lachnospirales</taxon>
        <taxon>Lachnospiraceae</taxon>
        <taxon>Waltera</taxon>
    </lineage>
</organism>
<keyword evidence="2" id="KW-1185">Reference proteome</keyword>
<reference evidence="1 2" key="1">
    <citation type="submission" date="2021-10" db="EMBL/GenBank/DDBJ databases">
        <title>Anaerobic single-cell dispensing facilitates the cultivation of human gut bacteria.</title>
        <authorList>
            <person name="Afrizal A."/>
        </authorList>
    </citation>
    <scope>NUCLEOTIDE SEQUENCE [LARGE SCALE GENOMIC DNA]</scope>
    <source>
        <strain evidence="1 2">CLA-AA-H273</strain>
    </source>
</reference>
<dbReference type="GO" id="GO:0005524">
    <property type="term" value="F:ATP binding"/>
    <property type="evidence" value="ECO:0007669"/>
    <property type="project" value="UniProtKB-KW"/>
</dbReference>
<keyword evidence="1" id="KW-0547">Nucleotide-binding</keyword>
<proteinExistence type="predicted"/>
<sequence>MKSKIVLPYAPILVESTRSIGYSFESALADIIDNSLGKSATEINVIFSSKDPQLVAVIDNGMGMSEDELESAMRYGSKSSLDVRDKDDLGRFGLGLKTASLSQCRKLTVITKKGGQYNAACWDLDHIIQKKDWSLICYSTEEAMNLQLASYLNDYESGTIVIWQMFDRIIDGTANPQKVFDEKIERARSHVSLVFHRYMDNESIGNRVRIYFNNEIVDPIDPFLTTNAATQPLTEQTLRIEGSVIRVKPYILPFASKVSAKEKKKLGELSDLRSNQGFYIYRNKRLIIWGTWFRLIKSQELNKLARIRVDIPNTLDSIWEIDIKKSTASLPDVIKRNLVAVVENSIGRSERVYKYRGRTSSHDNLQHVWETIDNRGKFQYQVNREIPLYKMLEETLDDTSRGYLDSFVKALEDAFPYGDVYYRLAKDENTIDRSGMEFDEVYQVGADMVEAYKKMGRNISHLLKNLDQIDYFVRYPEVVKKIREDYGDE</sequence>
<name>A0AAE2ZZB2_9FIRM</name>